<protein>
    <submittedName>
        <fullName evidence="1">Uncharacterized protein</fullName>
    </submittedName>
</protein>
<evidence type="ECO:0000313" key="1">
    <source>
        <dbReference type="EMBL" id="KAF9650070.1"/>
    </source>
</evidence>
<gene>
    <name evidence="1" type="ORF">BDM02DRAFT_3268263</name>
</gene>
<name>A0ACB6ZKY6_THEGA</name>
<reference evidence="1" key="2">
    <citation type="journal article" date="2020" name="Nat. Commun.">
        <title>Large-scale genome sequencing of mycorrhizal fungi provides insights into the early evolution of symbiotic traits.</title>
        <authorList>
            <person name="Miyauchi S."/>
            <person name="Kiss E."/>
            <person name="Kuo A."/>
            <person name="Drula E."/>
            <person name="Kohler A."/>
            <person name="Sanchez-Garcia M."/>
            <person name="Morin E."/>
            <person name="Andreopoulos B."/>
            <person name="Barry K.W."/>
            <person name="Bonito G."/>
            <person name="Buee M."/>
            <person name="Carver A."/>
            <person name="Chen C."/>
            <person name="Cichocki N."/>
            <person name="Clum A."/>
            <person name="Culley D."/>
            <person name="Crous P.W."/>
            <person name="Fauchery L."/>
            <person name="Girlanda M."/>
            <person name="Hayes R.D."/>
            <person name="Keri Z."/>
            <person name="LaButti K."/>
            <person name="Lipzen A."/>
            <person name="Lombard V."/>
            <person name="Magnuson J."/>
            <person name="Maillard F."/>
            <person name="Murat C."/>
            <person name="Nolan M."/>
            <person name="Ohm R.A."/>
            <person name="Pangilinan J."/>
            <person name="Pereira M.F."/>
            <person name="Perotto S."/>
            <person name="Peter M."/>
            <person name="Pfister S."/>
            <person name="Riley R."/>
            <person name="Sitrit Y."/>
            <person name="Stielow J.B."/>
            <person name="Szollosi G."/>
            <person name="Zifcakova L."/>
            <person name="Stursova M."/>
            <person name="Spatafora J.W."/>
            <person name="Tedersoo L."/>
            <person name="Vaario L.M."/>
            <person name="Yamada A."/>
            <person name="Yan M."/>
            <person name="Wang P."/>
            <person name="Xu J."/>
            <person name="Bruns T."/>
            <person name="Baldrian P."/>
            <person name="Vilgalys R."/>
            <person name="Dunand C."/>
            <person name="Henrissat B."/>
            <person name="Grigoriev I.V."/>
            <person name="Hibbett D."/>
            <person name="Nagy L.G."/>
            <person name="Martin F.M."/>
        </authorList>
    </citation>
    <scope>NUCLEOTIDE SEQUENCE</scope>
    <source>
        <strain evidence="1">P2</strain>
    </source>
</reference>
<proteinExistence type="predicted"/>
<organism evidence="1 2">
    <name type="scientific">Thelephora ganbajun</name>
    <name type="common">Ganba fungus</name>
    <dbReference type="NCBI Taxonomy" id="370292"/>
    <lineage>
        <taxon>Eukaryota</taxon>
        <taxon>Fungi</taxon>
        <taxon>Dikarya</taxon>
        <taxon>Basidiomycota</taxon>
        <taxon>Agaricomycotina</taxon>
        <taxon>Agaricomycetes</taxon>
        <taxon>Thelephorales</taxon>
        <taxon>Thelephoraceae</taxon>
        <taxon>Thelephora</taxon>
    </lineage>
</organism>
<dbReference type="Proteomes" id="UP000886501">
    <property type="component" value="Unassembled WGS sequence"/>
</dbReference>
<evidence type="ECO:0000313" key="2">
    <source>
        <dbReference type="Proteomes" id="UP000886501"/>
    </source>
</evidence>
<sequence>MSPTLYFSEEIKVGAICMLYHAARVSKRTLLTRISSPESGNIWPCSAFTTALQVAAARAWTRTAARNLRNVLTSASVTLEEGNTIRTKEPLPGAPSDSNPRGWLNGRQSSSFATRDSSSAWIEDDPLVDSGESSFKATQPPTYPTTPIRPTSHSLPSEPYAHQIDRQDIHSLVHDSHISPGTTENRSRTPIRKPRRHLPYSRDLAGLPEPITPLDLLNNLDKWRKRPPKSTVTPLRTGSSSSTRKPPMLNFEALHTYHARFPALQTHRSFRALAEIAINEAKFKAVRRLWIEMDRKGMLSDWDSLDDGGVSLWAVWVRWMVRQGKWVEAWKTAQRWRAKMAKLSALKLASEGLPHAIWIEFLGKAHGSVDRLSSSGSGSRRRNCVTGEEPSNARGLVEGGELGLGEHHKLLTRQSPHRNHSQITNVRPRTIYALVRARLRLGDREWSMNVIRKWFERMGSEKAKTDTKGNRACLRLLHLYLALAFPLPNGKQTAGSGIPKGFSSVREMETVVNGLMELNPRVKPNSTTVLLLLRHLRPTAKCADNGVRLVTRYKRLYGDDVDDERVRLRLASFAIKQNNPK</sequence>
<feature type="non-terminal residue" evidence="1">
    <location>
        <position position="581"/>
    </location>
</feature>
<accession>A0ACB6ZKY6</accession>
<dbReference type="EMBL" id="MU117989">
    <property type="protein sequence ID" value="KAF9650070.1"/>
    <property type="molecule type" value="Genomic_DNA"/>
</dbReference>
<keyword evidence="2" id="KW-1185">Reference proteome</keyword>
<reference evidence="1" key="1">
    <citation type="submission" date="2019-10" db="EMBL/GenBank/DDBJ databases">
        <authorList>
            <consortium name="DOE Joint Genome Institute"/>
            <person name="Kuo A."/>
            <person name="Miyauchi S."/>
            <person name="Kiss E."/>
            <person name="Drula E."/>
            <person name="Kohler A."/>
            <person name="Sanchez-Garcia M."/>
            <person name="Andreopoulos B."/>
            <person name="Barry K.W."/>
            <person name="Bonito G."/>
            <person name="Buee M."/>
            <person name="Carver A."/>
            <person name="Chen C."/>
            <person name="Cichocki N."/>
            <person name="Clum A."/>
            <person name="Culley D."/>
            <person name="Crous P.W."/>
            <person name="Fauchery L."/>
            <person name="Girlanda M."/>
            <person name="Hayes R."/>
            <person name="Keri Z."/>
            <person name="Labutti K."/>
            <person name="Lipzen A."/>
            <person name="Lombard V."/>
            <person name="Magnuson J."/>
            <person name="Maillard F."/>
            <person name="Morin E."/>
            <person name="Murat C."/>
            <person name="Nolan M."/>
            <person name="Ohm R."/>
            <person name="Pangilinan J."/>
            <person name="Pereira M."/>
            <person name="Perotto S."/>
            <person name="Peter M."/>
            <person name="Riley R."/>
            <person name="Sitrit Y."/>
            <person name="Stielow B."/>
            <person name="Szollosi G."/>
            <person name="Zifcakova L."/>
            <person name="Stursova M."/>
            <person name="Spatafora J.W."/>
            <person name="Tedersoo L."/>
            <person name="Vaario L.-M."/>
            <person name="Yamada A."/>
            <person name="Yan M."/>
            <person name="Wang P."/>
            <person name="Xu J."/>
            <person name="Bruns T."/>
            <person name="Baldrian P."/>
            <person name="Vilgalys R."/>
            <person name="Henrissat B."/>
            <person name="Grigoriev I.V."/>
            <person name="Hibbett D."/>
            <person name="Nagy L.G."/>
            <person name="Martin F.M."/>
        </authorList>
    </citation>
    <scope>NUCLEOTIDE SEQUENCE</scope>
    <source>
        <strain evidence="1">P2</strain>
    </source>
</reference>
<comment type="caution">
    <text evidence="1">The sequence shown here is derived from an EMBL/GenBank/DDBJ whole genome shotgun (WGS) entry which is preliminary data.</text>
</comment>